<gene>
    <name evidence="2" type="ORF">CSCA_1282</name>
</gene>
<keyword evidence="3" id="KW-1185">Reference proteome</keyword>
<dbReference type="EMBL" id="CP009933">
    <property type="protein sequence ID" value="AKA68407.1"/>
    <property type="molecule type" value="Genomic_DNA"/>
</dbReference>
<feature type="transmembrane region" description="Helical" evidence="1">
    <location>
        <begin position="84"/>
        <end position="110"/>
    </location>
</feature>
<feature type="transmembrane region" description="Helical" evidence="1">
    <location>
        <begin position="55"/>
        <end position="78"/>
    </location>
</feature>
<organism evidence="2 3">
    <name type="scientific">Clostridium scatologenes</name>
    <dbReference type="NCBI Taxonomy" id="1548"/>
    <lineage>
        <taxon>Bacteria</taxon>
        <taxon>Bacillati</taxon>
        <taxon>Bacillota</taxon>
        <taxon>Clostridia</taxon>
        <taxon>Eubacteriales</taxon>
        <taxon>Clostridiaceae</taxon>
        <taxon>Clostridium</taxon>
    </lineage>
</organism>
<evidence type="ECO:0000313" key="2">
    <source>
        <dbReference type="EMBL" id="AKA68407.1"/>
    </source>
</evidence>
<accession>A0A0E3M754</accession>
<evidence type="ECO:0000313" key="3">
    <source>
        <dbReference type="Proteomes" id="UP000033115"/>
    </source>
</evidence>
<keyword evidence="1" id="KW-0472">Membrane</keyword>
<reference evidence="2 3" key="1">
    <citation type="journal article" date="2015" name="J. Biotechnol.">
        <title>Complete genome sequence of a malodorant-producing acetogen, Clostridium scatologenes ATCC 25775(T).</title>
        <authorList>
            <person name="Zhu Z."/>
            <person name="Guo T."/>
            <person name="Zheng H."/>
            <person name="Song T."/>
            <person name="Ouyang P."/>
            <person name="Xie J."/>
        </authorList>
    </citation>
    <scope>NUCLEOTIDE SEQUENCE [LARGE SCALE GENOMIC DNA]</scope>
    <source>
        <strain evidence="2 3">ATCC 25775</strain>
    </source>
</reference>
<sequence>MKLLKKYKHFIIGIGILFWVLAKIIGIQEWGNIIFGIVVIIAETDDVIKYAKKVGIVKFIILIFIFLSITILTALVFFRIHQYFILAATSRILIIILAILIDVSIMVFSIKKMEKV</sequence>
<protein>
    <submittedName>
        <fullName evidence="2">Uncharacterized protein</fullName>
    </submittedName>
</protein>
<keyword evidence="1" id="KW-0812">Transmembrane</keyword>
<keyword evidence="1" id="KW-1133">Transmembrane helix</keyword>
<evidence type="ECO:0000256" key="1">
    <source>
        <dbReference type="SAM" id="Phobius"/>
    </source>
</evidence>
<dbReference type="HOGENOM" id="CLU_2092583_0_0_9"/>
<dbReference type="Proteomes" id="UP000033115">
    <property type="component" value="Chromosome"/>
</dbReference>
<proteinExistence type="predicted"/>
<name>A0A0E3M754_CLOSL</name>
<dbReference type="AlphaFoldDB" id="A0A0E3M754"/>
<dbReference type="KEGG" id="csq:CSCA_1282"/>
<dbReference type="STRING" id="1548.CSCA_1282"/>
<dbReference type="RefSeq" id="WP_029161245.1">
    <property type="nucleotide sequence ID" value="NZ_CP009933.1"/>
</dbReference>
<feature type="transmembrane region" description="Helical" evidence="1">
    <location>
        <begin position="7"/>
        <end position="24"/>
    </location>
</feature>